<evidence type="ECO:0000259" key="9">
    <source>
        <dbReference type="PROSITE" id="PS50206"/>
    </source>
</evidence>
<dbReference type="EMBL" id="CVVU01000144">
    <property type="protein sequence ID" value="CRO71816.1"/>
    <property type="molecule type" value="Genomic_DNA"/>
</dbReference>
<dbReference type="OMA" id="RPLVYCW"/>
<reference evidence="10" key="2">
    <citation type="submission" date="2015-06" db="EMBL/GenBank/DDBJ databases">
        <authorList>
            <person name="Radhakrishnan R."/>
            <person name="Underwood A."/>
            <person name="Al-Shahib A."/>
        </authorList>
    </citation>
    <scope>NUCLEOTIDE SEQUENCE</scope>
    <source>
        <strain evidence="10">P19_London_7_VIM_2_05_10</strain>
    </source>
</reference>
<dbReference type="InterPro" id="IPR017582">
    <property type="entry name" value="SelU"/>
</dbReference>
<comment type="subunit">
    <text evidence="8">Monomer.</text>
</comment>
<dbReference type="Proteomes" id="UP001297540">
    <property type="component" value="Chromosome"/>
</dbReference>
<dbReference type="KEGG" id="paeb:NCGM1900_4931"/>
<dbReference type="Pfam" id="PF26341">
    <property type="entry name" value="AAA_SelU"/>
    <property type="match status" value="1"/>
</dbReference>
<reference evidence="11 14" key="4">
    <citation type="submission" date="2019-01" db="EMBL/GenBank/DDBJ databases">
        <title>The Pseudomonas aeruginosa pan-genome provides new insights on its population structure, horizontal gene transfer and pathogenicity.</title>
        <authorList>
            <person name="Freschi L."/>
            <person name="Vincent A.T."/>
            <person name="Jeukens J."/>
            <person name="Emond-Rheault J.-G."/>
            <person name="Kukavica-Ibrulj I."/>
            <person name="Dupont M.-J."/>
            <person name="Charette S.J."/>
            <person name="Boyle B."/>
            <person name="Levesque R.C."/>
        </authorList>
    </citation>
    <scope>NUCLEOTIDE SEQUENCE [LARGE SCALE GENOMIC DNA]</scope>
    <source>
        <strain evidence="11 14">PA-W36</strain>
    </source>
</reference>
<evidence type="ECO:0000256" key="7">
    <source>
        <dbReference type="ARBA" id="ARBA00073823"/>
    </source>
</evidence>
<dbReference type="PROSITE" id="PS50206">
    <property type="entry name" value="RHODANESE_3"/>
    <property type="match status" value="1"/>
</dbReference>
<dbReference type="FunFam" id="3.40.250.10:FF:000009">
    <property type="entry name" value="tRNA 2-selenouridine/geranyl-2-thiouridine synthase"/>
    <property type="match status" value="1"/>
</dbReference>
<reference evidence="12" key="6">
    <citation type="submission" date="2023-10" db="EMBL/GenBank/DDBJ databases">
        <title>Pathogen: clinical or host-associated sample.</title>
        <authorList>
            <person name="Hergert J."/>
            <person name="Casey R."/>
            <person name="Wagner J."/>
            <person name="Young E.L."/>
            <person name="Oakeson K.F."/>
        </authorList>
    </citation>
    <scope>NUCLEOTIDE SEQUENCE</scope>
    <source>
        <strain evidence="12">2021CK-01020</strain>
    </source>
</reference>
<dbReference type="HAMAP" id="MF_01622">
    <property type="entry name" value="tRNA_sel_U_synth"/>
    <property type="match status" value="1"/>
</dbReference>
<dbReference type="InterPro" id="IPR036873">
    <property type="entry name" value="Rhodanese-like_dom_sf"/>
</dbReference>
<evidence type="ECO:0000256" key="8">
    <source>
        <dbReference type="HAMAP-Rule" id="MF_01622"/>
    </source>
</evidence>
<accession>A0A071KZE4</accession>
<dbReference type="EC" id="2.9.1.3" evidence="6 8"/>
<dbReference type="EMBL" id="NSNE01000002">
    <property type="protein sequence ID" value="RPM21615.1"/>
    <property type="molecule type" value="Genomic_DNA"/>
</dbReference>
<dbReference type="PANTHER" id="PTHR30401:SF0">
    <property type="entry name" value="TRNA 2-SELENOURIDINE SYNTHASE"/>
    <property type="match status" value="1"/>
</dbReference>
<protein>
    <recommendedName>
        <fullName evidence="7 8">tRNA 2-selenouridine synthase</fullName>
        <ecNumber evidence="6 8">2.9.1.3</ecNumber>
    </recommendedName>
</protein>
<evidence type="ECO:0000313" key="11">
    <source>
        <dbReference type="EMBL" id="RPM21615.1"/>
    </source>
</evidence>
<feature type="active site" description="S-selanylcysteine intermediate" evidence="8">
    <location>
        <position position="95"/>
    </location>
</feature>
<evidence type="ECO:0000256" key="4">
    <source>
        <dbReference type="ARBA" id="ARBA00055294"/>
    </source>
</evidence>
<dbReference type="RefSeq" id="WP_003087548.1">
    <property type="nucleotide sequence ID" value="NZ_AP014622.1"/>
</dbReference>
<evidence type="ECO:0000313" key="10">
    <source>
        <dbReference type="EMBL" id="CRO71816.1"/>
    </source>
</evidence>
<evidence type="ECO:0000313" key="12">
    <source>
        <dbReference type="EMBL" id="WOS75286.1"/>
    </source>
</evidence>
<evidence type="ECO:0000256" key="1">
    <source>
        <dbReference type="ARBA" id="ARBA00022679"/>
    </source>
</evidence>
<name>A0A071KZE4_PSEAI</name>
<dbReference type="PANTHER" id="PTHR30401">
    <property type="entry name" value="TRNA 2-SELENOURIDINE SYNTHASE"/>
    <property type="match status" value="1"/>
</dbReference>
<dbReference type="SMR" id="A0A071KZE4"/>
<dbReference type="Gene3D" id="3.40.250.10">
    <property type="entry name" value="Rhodanese-like domain"/>
    <property type="match status" value="1"/>
</dbReference>
<dbReference type="NCBIfam" id="TIGR03167">
    <property type="entry name" value="tRNA_sel_U_synt"/>
    <property type="match status" value="1"/>
</dbReference>
<organism evidence="11 14">
    <name type="scientific">Pseudomonas aeruginosa</name>
    <dbReference type="NCBI Taxonomy" id="287"/>
    <lineage>
        <taxon>Bacteria</taxon>
        <taxon>Pseudomonadati</taxon>
        <taxon>Pseudomonadota</taxon>
        <taxon>Gammaproteobacteria</taxon>
        <taxon>Pseudomonadales</taxon>
        <taxon>Pseudomonadaceae</taxon>
        <taxon>Pseudomonas</taxon>
    </lineage>
</organism>
<gene>
    <name evidence="12" type="primary">mnmH</name>
    <name evidence="8 10" type="synonym">selU</name>
    <name evidence="11" type="ORF">IPC1295_04945</name>
    <name evidence="12" type="ORF">L4V69_22565</name>
    <name evidence="10" type="ORF">PAERUG_P19_London_7_VIM_2_05_10_02348</name>
</gene>
<dbReference type="CDD" id="cd01520">
    <property type="entry name" value="RHOD_YbbB"/>
    <property type="match status" value="1"/>
</dbReference>
<dbReference type="AlphaFoldDB" id="A0A071KZE4"/>
<dbReference type="Proteomes" id="UP000045039">
    <property type="component" value="Unassembled WGS sequence"/>
</dbReference>
<evidence type="ECO:0000313" key="13">
    <source>
        <dbReference type="Proteomes" id="UP000045039"/>
    </source>
</evidence>
<comment type="catalytic activity">
    <reaction evidence="8">
        <text>5-methylaminomethyl-2-thiouridine(34) in tRNA + (2E)-geranyl diphosphate = 5-methylaminomethyl-S-(2E)-geranyl-thiouridine(34) in tRNA + diphosphate</text>
        <dbReference type="Rhea" id="RHEA:14085"/>
        <dbReference type="Rhea" id="RHEA-COMP:10195"/>
        <dbReference type="Rhea" id="RHEA-COMP:14654"/>
        <dbReference type="ChEBI" id="CHEBI:33019"/>
        <dbReference type="ChEBI" id="CHEBI:58057"/>
        <dbReference type="ChEBI" id="CHEBI:74455"/>
        <dbReference type="ChEBI" id="CHEBI:140632"/>
    </reaction>
</comment>
<evidence type="ECO:0000256" key="5">
    <source>
        <dbReference type="ARBA" id="ARBA00060843"/>
    </source>
</evidence>
<evidence type="ECO:0000256" key="2">
    <source>
        <dbReference type="ARBA" id="ARBA00023266"/>
    </source>
</evidence>
<reference evidence="12" key="5">
    <citation type="submission" date="2023-06" db="EMBL/GenBank/DDBJ databases">
        <authorList>
            <consortium name="Clinical and Environmental Microbiology Branch: Whole genome sequencing antimicrobial resistance pathogens in the healthcare setting"/>
        </authorList>
    </citation>
    <scope>NUCLEOTIDE SEQUENCE</scope>
    <source>
        <strain evidence="12">2021CK-01020</strain>
    </source>
</reference>
<dbReference type="InterPro" id="IPR058840">
    <property type="entry name" value="AAA_SelU"/>
</dbReference>
<dbReference type="SMART" id="SM00450">
    <property type="entry name" value="RHOD"/>
    <property type="match status" value="1"/>
</dbReference>
<evidence type="ECO:0000313" key="14">
    <source>
        <dbReference type="Proteomes" id="UP000284767"/>
    </source>
</evidence>
<dbReference type="GO" id="GO:0043828">
    <property type="term" value="F:tRNA 2-selenouridine synthase activity"/>
    <property type="evidence" value="ECO:0007669"/>
    <property type="project" value="UniProtKB-EC"/>
</dbReference>
<dbReference type="EMBL" id="CP136986">
    <property type="protein sequence ID" value="WOS75286.1"/>
    <property type="molecule type" value="Genomic_DNA"/>
</dbReference>
<dbReference type="SUPFAM" id="SSF52540">
    <property type="entry name" value="P-loop containing nucleoside triphosphate hydrolases"/>
    <property type="match status" value="1"/>
</dbReference>
<comment type="similarity">
    <text evidence="5 8">Belongs to the SelU family.</text>
</comment>
<dbReference type="InterPro" id="IPR027417">
    <property type="entry name" value="P-loop_NTPase"/>
</dbReference>
<dbReference type="SUPFAM" id="SSF52821">
    <property type="entry name" value="Rhodanese/Cell cycle control phosphatase"/>
    <property type="match status" value="1"/>
</dbReference>
<sequence>MRDNTQHYRELFLDDIPLMDVRAPVEYHKGAFPNTVNRPLMNDIERQKVGTSYKQHGQQAAIALGHELVCGALKAERLAAWKAFAEANPNGYLYCFRGGLRSQIVQQWLKQDAGIDYPRVIGGYKALRNFLFETTRAAVDECDFVLVGGLTGCGKTEVIAALDNSLDLEGHANHRGSSFGRRATPQPAQIDFENRLAIDILKKRHRGVGQFVLEDEGRIVGSCSLPLELYQGMQGYPLVWLEDAFEQRVERILRDYVIDLRSEFERVVGVEEGFAAFSAYLQKSLAGIVKRLGGERYQRLAAILVQALEEQGRDGSVDTHRGWIEGLLKEYYDPMYAFQRQSKEDRVEFRGNQAEVIGYLRQRQALRPS</sequence>
<keyword evidence="2 8" id="KW-0711">Selenium</keyword>
<proteinExistence type="inferred from homology"/>
<dbReference type="NCBIfam" id="NF008751">
    <property type="entry name" value="PRK11784.1-3"/>
    <property type="match status" value="1"/>
</dbReference>
<reference evidence="11 14" key="3">
    <citation type="submission" date="2017-08" db="EMBL/GenBank/DDBJ databases">
        <authorList>
            <person name="Feschi L."/>
            <person name="Jeukens J."/>
            <person name="Emond-Rheault J.-G."/>
            <person name="Kukavica-Ibrulj I."/>
            <person name="Boyle B."/>
            <person name="Levesque R.C."/>
        </authorList>
    </citation>
    <scope>NUCLEOTIDE SEQUENCE [LARGE SCALE GENOMIC DNA]</scope>
    <source>
        <strain evidence="11 14">PA-W36</strain>
    </source>
</reference>
<comment type="catalytic activity">
    <reaction evidence="3">
        <text>5-methylaminomethyl-2-thiouridine(34) in tRNA + selenophosphate + (2E)-geranyl diphosphate + H2O + H(+) = 5-methylaminomethyl-2-selenouridine(34) in tRNA + (2E)-thiogeraniol + phosphate + diphosphate</text>
        <dbReference type="Rhea" id="RHEA:42716"/>
        <dbReference type="Rhea" id="RHEA-COMP:10195"/>
        <dbReference type="Rhea" id="RHEA-COMP:10196"/>
        <dbReference type="ChEBI" id="CHEBI:15377"/>
        <dbReference type="ChEBI" id="CHEBI:15378"/>
        <dbReference type="ChEBI" id="CHEBI:16144"/>
        <dbReference type="ChEBI" id="CHEBI:33019"/>
        <dbReference type="ChEBI" id="CHEBI:43474"/>
        <dbReference type="ChEBI" id="CHEBI:58057"/>
        <dbReference type="ChEBI" id="CHEBI:74455"/>
        <dbReference type="ChEBI" id="CHEBI:82743"/>
        <dbReference type="ChEBI" id="CHEBI:143703"/>
        <dbReference type="EC" id="2.9.1.3"/>
    </reaction>
    <physiologicalReaction direction="left-to-right" evidence="3">
        <dbReference type="Rhea" id="RHEA:42717"/>
    </physiologicalReaction>
</comment>
<evidence type="ECO:0000256" key="6">
    <source>
        <dbReference type="ARBA" id="ARBA00066463"/>
    </source>
</evidence>
<comment type="catalytic activity">
    <reaction evidence="8">
        <text>5-methylaminomethyl-2-(Se-phospho)selenouridine(34) in tRNA + H2O = 5-methylaminomethyl-2-selenouridine(34) in tRNA + phosphate</text>
        <dbReference type="Rhea" id="RHEA:60176"/>
        <dbReference type="Rhea" id="RHEA-COMP:10196"/>
        <dbReference type="Rhea" id="RHEA-COMP:15523"/>
        <dbReference type="ChEBI" id="CHEBI:15377"/>
        <dbReference type="ChEBI" id="CHEBI:43474"/>
        <dbReference type="ChEBI" id="CHEBI:82743"/>
        <dbReference type="ChEBI" id="CHEBI:143702"/>
    </reaction>
</comment>
<dbReference type="InterPro" id="IPR001763">
    <property type="entry name" value="Rhodanese-like_dom"/>
</dbReference>
<reference evidence="13" key="1">
    <citation type="submission" date="2015-06" db="EMBL/GenBank/DDBJ databases">
        <authorList>
            <person name="Radhakrishnan Rajesh"/>
            <person name="Underwood Anthony"/>
            <person name="Al-Shahib Ali"/>
        </authorList>
    </citation>
    <scope>NUCLEOTIDE SEQUENCE [LARGE SCALE GENOMIC DNA]</scope>
    <source>
        <strain evidence="13">P19_London_7_VIM_2_05_10</strain>
    </source>
</reference>
<comment type="catalytic activity">
    <reaction evidence="8">
        <text>5-methylaminomethyl-S-(2E)-geranyl-thiouridine(34) in tRNA + selenophosphate + H(+) = 5-methylaminomethyl-2-(Se-phospho)selenouridine(34) in tRNA + (2E)-thiogeraniol</text>
        <dbReference type="Rhea" id="RHEA:60172"/>
        <dbReference type="Rhea" id="RHEA-COMP:14654"/>
        <dbReference type="Rhea" id="RHEA-COMP:15523"/>
        <dbReference type="ChEBI" id="CHEBI:15378"/>
        <dbReference type="ChEBI" id="CHEBI:16144"/>
        <dbReference type="ChEBI" id="CHEBI:140632"/>
        <dbReference type="ChEBI" id="CHEBI:143702"/>
        <dbReference type="ChEBI" id="CHEBI:143703"/>
    </reaction>
</comment>
<evidence type="ECO:0000256" key="3">
    <source>
        <dbReference type="ARBA" id="ARBA00050862"/>
    </source>
</evidence>
<comment type="function">
    <text evidence="4 8">Involved in the post-transcriptional modification of the uridine at the wobble position (U34) of tRNA(Lys), tRNA(Glu) and tRNA(Gln). Catalyzes the conversion of 2-thiouridine (S2U-RNA) to 2-selenouridine (Se2U-RNA). Acts in a two-step process involving geranylation of 2-thiouridine (S2U) to S-geranyl-2-thiouridine (geS2U) and subsequent selenation of the latter derivative to 2-selenouridine (Se2U) in the tRNA chain.</text>
</comment>
<dbReference type="GO" id="GO:0016765">
    <property type="term" value="F:transferase activity, transferring alkyl or aryl (other than methyl) groups"/>
    <property type="evidence" value="ECO:0007669"/>
    <property type="project" value="UniProtKB-UniRule"/>
</dbReference>
<dbReference type="GO" id="GO:0002098">
    <property type="term" value="P:tRNA wobble uridine modification"/>
    <property type="evidence" value="ECO:0007669"/>
    <property type="project" value="UniProtKB-UniRule"/>
</dbReference>
<dbReference type="Proteomes" id="UP000284767">
    <property type="component" value="Unassembled WGS sequence"/>
</dbReference>
<keyword evidence="1 8" id="KW-0808">Transferase</keyword>
<feature type="domain" description="Rhodanese" evidence="9">
    <location>
        <begin position="12"/>
        <end position="136"/>
    </location>
</feature>